<evidence type="ECO:0000259" key="3">
    <source>
        <dbReference type="Pfam" id="PF16344"/>
    </source>
</evidence>
<protein>
    <submittedName>
        <fullName evidence="4">FecR family protein</fullName>
    </submittedName>
</protein>
<name>A0A4R0NB14_9SPHI</name>
<keyword evidence="5" id="KW-1185">Reference proteome</keyword>
<reference evidence="4 5" key="1">
    <citation type="submission" date="2019-02" db="EMBL/GenBank/DDBJ databases">
        <title>Pedobacter sp. RP-3-8 sp. nov., isolated from Arctic soil.</title>
        <authorList>
            <person name="Dahal R.H."/>
        </authorList>
    </citation>
    <scope>NUCLEOTIDE SEQUENCE [LARGE SCALE GENOMIC DNA]</scope>
    <source>
        <strain evidence="4 5">RP-3-8</strain>
    </source>
</reference>
<dbReference type="Pfam" id="PF16344">
    <property type="entry name" value="FecR_C"/>
    <property type="match status" value="1"/>
</dbReference>
<dbReference type="InterPro" id="IPR006860">
    <property type="entry name" value="FecR"/>
</dbReference>
<dbReference type="Gene3D" id="3.55.50.30">
    <property type="match status" value="1"/>
</dbReference>
<keyword evidence="1" id="KW-1133">Transmembrane helix</keyword>
<evidence type="ECO:0000313" key="4">
    <source>
        <dbReference type="EMBL" id="TCC96443.1"/>
    </source>
</evidence>
<dbReference type="InterPro" id="IPR012373">
    <property type="entry name" value="Ferrdict_sens_TM"/>
</dbReference>
<organism evidence="4 5">
    <name type="scientific">Pedobacter hiemivivus</name>
    <dbReference type="NCBI Taxonomy" id="2530454"/>
    <lineage>
        <taxon>Bacteria</taxon>
        <taxon>Pseudomonadati</taxon>
        <taxon>Bacteroidota</taxon>
        <taxon>Sphingobacteriia</taxon>
        <taxon>Sphingobacteriales</taxon>
        <taxon>Sphingobacteriaceae</taxon>
        <taxon>Pedobacter</taxon>
    </lineage>
</organism>
<dbReference type="Gene3D" id="2.60.120.1440">
    <property type="match status" value="1"/>
</dbReference>
<dbReference type="Pfam" id="PF04773">
    <property type="entry name" value="FecR"/>
    <property type="match status" value="1"/>
</dbReference>
<dbReference type="PANTHER" id="PTHR30273">
    <property type="entry name" value="PERIPLASMIC SIGNAL SENSOR AND SIGMA FACTOR ACTIVATOR FECR-RELATED"/>
    <property type="match status" value="1"/>
</dbReference>
<accession>A0A4R0NB14</accession>
<keyword evidence="1" id="KW-0812">Transmembrane</keyword>
<keyword evidence="1" id="KW-0472">Membrane</keyword>
<dbReference type="InterPro" id="IPR032508">
    <property type="entry name" value="FecR_C"/>
</dbReference>
<dbReference type="EMBL" id="SJSM01000005">
    <property type="protein sequence ID" value="TCC96443.1"/>
    <property type="molecule type" value="Genomic_DNA"/>
</dbReference>
<feature type="domain" description="Protein FecR C-terminal" evidence="3">
    <location>
        <begin position="270"/>
        <end position="337"/>
    </location>
</feature>
<dbReference type="Proteomes" id="UP000291117">
    <property type="component" value="Unassembled WGS sequence"/>
</dbReference>
<proteinExistence type="predicted"/>
<dbReference type="PANTHER" id="PTHR30273:SF2">
    <property type="entry name" value="PROTEIN FECR"/>
    <property type="match status" value="1"/>
</dbReference>
<evidence type="ECO:0000259" key="2">
    <source>
        <dbReference type="Pfam" id="PF04773"/>
    </source>
</evidence>
<sequence length="341" mass="38880">MSREAFHLLLEKYLQDRCTDEEKEIVEKWYGMLDKQDMEDVDATEINMLEQKLWERVHKDAITPVVKFSPSLRIWAAAAIAGFILLAGYAFFVNQSKAPKFMASLALNQLKEYRNSTDKEVLFKLEDGSQVTLQPKASLKYPIHFSKSLREVSLEGEGFFQISKSPERPFLVYNKNVITRVVGTSFIVKNNGWGNETEVIVKTGKVIVSANSENLAFNMKNLLKSNHEVVLSPNQKTVYNAAENTFATTLVDRPLPIDLKENKQVIKESYSFNDTRVAEVLNRLQIAYGVEIVVEDKALYNYTFTGDLSEQSLYNQLDFLCESIKANYRVEGTKIVISTNQ</sequence>
<comment type="caution">
    <text evidence="4">The sequence shown here is derived from an EMBL/GenBank/DDBJ whole genome shotgun (WGS) entry which is preliminary data.</text>
</comment>
<dbReference type="PIRSF" id="PIRSF018266">
    <property type="entry name" value="FecR"/>
    <property type="match status" value="1"/>
</dbReference>
<feature type="domain" description="FecR protein" evidence="2">
    <location>
        <begin position="113"/>
        <end position="206"/>
    </location>
</feature>
<dbReference type="AlphaFoldDB" id="A0A4R0NB14"/>
<dbReference type="RefSeq" id="WP_131608740.1">
    <property type="nucleotide sequence ID" value="NZ_SJSM01000005.1"/>
</dbReference>
<dbReference type="OrthoDB" id="645173at2"/>
<feature type="transmembrane region" description="Helical" evidence="1">
    <location>
        <begin position="74"/>
        <end position="92"/>
    </location>
</feature>
<dbReference type="GO" id="GO:0016989">
    <property type="term" value="F:sigma factor antagonist activity"/>
    <property type="evidence" value="ECO:0007669"/>
    <property type="project" value="TreeGrafter"/>
</dbReference>
<evidence type="ECO:0000256" key="1">
    <source>
        <dbReference type="SAM" id="Phobius"/>
    </source>
</evidence>
<evidence type="ECO:0000313" key="5">
    <source>
        <dbReference type="Proteomes" id="UP000291117"/>
    </source>
</evidence>
<gene>
    <name evidence="4" type="ORF">EZ444_10695</name>
</gene>